<feature type="transmembrane region" description="Helical" evidence="1">
    <location>
        <begin position="225"/>
        <end position="246"/>
    </location>
</feature>
<keyword evidence="1" id="KW-1133">Transmembrane helix</keyword>
<keyword evidence="1" id="KW-0472">Membrane</keyword>
<dbReference type="PANTHER" id="PTHR33802:SF1">
    <property type="entry name" value="XK-RELATED PROTEIN"/>
    <property type="match status" value="1"/>
</dbReference>
<evidence type="ECO:0000313" key="3">
    <source>
        <dbReference type="Proteomes" id="UP000664859"/>
    </source>
</evidence>
<dbReference type="EMBL" id="JAFCMP010000068">
    <property type="protein sequence ID" value="KAG5188510.1"/>
    <property type="molecule type" value="Genomic_DNA"/>
</dbReference>
<dbReference type="PANTHER" id="PTHR33802">
    <property type="entry name" value="SI:CH211-161H7.5-RELATED"/>
    <property type="match status" value="1"/>
</dbReference>
<evidence type="ECO:0000256" key="1">
    <source>
        <dbReference type="SAM" id="Phobius"/>
    </source>
</evidence>
<feature type="transmembrane region" description="Helical" evidence="1">
    <location>
        <begin position="140"/>
        <end position="159"/>
    </location>
</feature>
<feature type="transmembrane region" description="Helical" evidence="1">
    <location>
        <begin position="75"/>
        <end position="95"/>
    </location>
</feature>
<feature type="transmembrane region" description="Helical" evidence="1">
    <location>
        <begin position="6"/>
        <end position="23"/>
    </location>
</feature>
<keyword evidence="1" id="KW-0812">Transmembrane</keyword>
<dbReference type="Proteomes" id="UP000664859">
    <property type="component" value="Unassembled WGS sequence"/>
</dbReference>
<keyword evidence="3" id="KW-1185">Reference proteome</keyword>
<accession>A0A835ZBV1</accession>
<protein>
    <submittedName>
        <fullName evidence="2">Uncharacterized protein</fullName>
    </submittedName>
</protein>
<comment type="caution">
    <text evidence="2">The sequence shown here is derived from an EMBL/GenBank/DDBJ whole genome shotgun (WGS) entry which is preliminary data.</text>
</comment>
<proteinExistence type="predicted"/>
<gene>
    <name evidence="2" type="ORF">JKP88DRAFT_275728</name>
</gene>
<name>A0A835ZBV1_9STRA</name>
<dbReference type="OrthoDB" id="5586934at2759"/>
<feature type="transmembrane region" description="Helical" evidence="1">
    <location>
        <begin position="44"/>
        <end position="63"/>
    </location>
</feature>
<organism evidence="2 3">
    <name type="scientific">Tribonema minus</name>
    <dbReference type="NCBI Taxonomy" id="303371"/>
    <lineage>
        <taxon>Eukaryota</taxon>
        <taxon>Sar</taxon>
        <taxon>Stramenopiles</taxon>
        <taxon>Ochrophyta</taxon>
        <taxon>PX clade</taxon>
        <taxon>Xanthophyceae</taxon>
        <taxon>Tribonematales</taxon>
        <taxon>Tribonemataceae</taxon>
        <taxon>Tribonema</taxon>
    </lineage>
</organism>
<reference evidence="2" key="1">
    <citation type="submission" date="2021-02" db="EMBL/GenBank/DDBJ databases">
        <title>First Annotated Genome of the Yellow-green Alga Tribonema minus.</title>
        <authorList>
            <person name="Mahan K.M."/>
        </authorList>
    </citation>
    <scope>NUCLEOTIDE SEQUENCE</scope>
    <source>
        <strain evidence="2">UTEX B ZZ1240</strain>
    </source>
</reference>
<evidence type="ECO:0000313" key="2">
    <source>
        <dbReference type="EMBL" id="KAG5188510.1"/>
    </source>
</evidence>
<sequence>MASASAFTINVAVVSASYLGLWGTTIKDVSGSIPTLTTPAGYAFSIWAVIFAGETALVIWQALPRNAGNPAVKDGLQLYFAGACVLQAIWSILVAQGERRQAMWMLIHAVACLGKVNVNLARFRLRDATWVEHLLLHVPIGLHAGWAGANLVFNINLVAAQYAGTAAQVRAAFATVCVAGVAAGVFGFMLLDTAYVAAVVWALASIVADNNAYRDKLLGKDVAEGFTGAITTICIVLGAVQGLIVFHQRVLKPWLPRLLMRMCGAGGLPYPVPPRSCAVCGCAQEGG</sequence>
<dbReference type="AlphaFoldDB" id="A0A835ZBV1"/>
<feature type="transmembrane region" description="Helical" evidence="1">
    <location>
        <begin position="171"/>
        <end position="189"/>
    </location>
</feature>